<accession>A2E073</accession>
<protein>
    <recommendedName>
        <fullName evidence="4">Dynein regulatory complex protein 10</fullName>
    </recommendedName>
</protein>
<dbReference type="VEuPathDB" id="TrichDB:TVAG_491310"/>
<dbReference type="OMA" id="HELSEHF"/>
<evidence type="ECO:0000256" key="2">
    <source>
        <dbReference type="ARBA" id="ARBA00004611"/>
    </source>
</evidence>
<feature type="region of interest" description="Disordered" evidence="10">
    <location>
        <begin position="1"/>
        <end position="22"/>
    </location>
</feature>
<evidence type="ECO:0000256" key="8">
    <source>
        <dbReference type="ARBA" id="ARBA00023212"/>
    </source>
</evidence>
<feature type="region of interest" description="Disordered" evidence="10">
    <location>
        <begin position="233"/>
        <end position="272"/>
    </location>
</feature>
<comment type="subcellular location">
    <subcellularLocation>
        <location evidence="2">Cytoplasm</location>
        <location evidence="2">Cytoskeleton</location>
        <location evidence="2">Flagellum axoneme</location>
    </subcellularLocation>
</comment>
<keyword evidence="8" id="KW-0206">Cytoskeleton</keyword>
<reference evidence="11" key="1">
    <citation type="submission" date="2006-10" db="EMBL/GenBank/DDBJ databases">
        <authorList>
            <person name="Amadeo P."/>
            <person name="Zhao Q."/>
            <person name="Wortman J."/>
            <person name="Fraser-Liggett C."/>
            <person name="Carlton J."/>
        </authorList>
    </citation>
    <scope>NUCLEOTIDE SEQUENCE</scope>
    <source>
        <strain evidence="11">G3</strain>
    </source>
</reference>
<organism evidence="11 12">
    <name type="scientific">Trichomonas vaginalis (strain ATCC PRA-98 / G3)</name>
    <dbReference type="NCBI Taxonomy" id="412133"/>
    <lineage>
        <taxon>Eukaryota</taxon>
        <taxon>Metamonada</taxon>
        <taxon>Parabasalia</taxon>
        <taxon>Trichomonadida</taxon>
        <taxon>Trichomonadidae</taxon>
        <taxon>Trichomonas</taxon>
    </lineage>
</organism>
<evidence type="ECO:0000256" key="10">
    <source>
        <dbReference type="SAM" id="MobiDB-lite"/>
    </source>
</evidence>
<feature type="compositionally biased region" description="Basic and acidic residues" evidence="10">
    <location>
        <begin position="249"/>
        <end position="272"/>
    </location>
</feature>
<evidence type="ECO:0000313" key="12">
    <source>
        <dbReference type="Proteomes" id="UP000001542"/>
    </source>
</evidence>
<feature type="compositionally biased region" description="Basic residues" evidence="10">
    <location>
        <begin position="369"/>
        <end position="385"/>
    </location>
</feature>
<comment type="function">
    <text evidence="1">Component of the nexin-dynein regulatory complex (N-DRC), a key regulator of ciliary/flagellar motility which maintains the alignment and integrity of the distal axoneme and regulates microtubule sliding in motile axonemes.</text>
</comment>
<dbReference type="VEuPathDB" id="TrichDB:TVAGG3_0219530"/>
<proteinExistence type="inferred from homology"/>
<keyword evidence="7" id="KW-0969">Cilium</keyword>
<feature type="region of interest" description="Disordered" evidence="10">
    <location>
        <begin position="366"/>
        <end position="385"/>
    </location>
</feature>
<keyword evidence="12" id="KW-1185">Reference proteome</keyword>
<dbReference type="PANTHER" id="PTHR31598:SF1">
    <property type="entry name" value="DYNEIN REGULATORY COMPLEX PROTEIN 10"/>
    <property type="match status" value="1"/>
</dbReference>
<dbReference type="SMR" id="A2E073"/>
<feature type="compositionally biased region" description="Polar residues" evidence="10">
    <location>
        <begin position="234"/>
        <end position="248"/>
    </location>
</feature>
<dbReference type="RefSeq" id="XP_001326215.1">
    <property type="nucleotide sequence ID" value="XM_001326180.1"/>
</dbReference>
<evidence type="ECO:0000256" key="4">
    <source>
        <dbReference type="ARBA" id="ARBA00021752"/>
    </source>
</evidence>
<dbReference type="AlphaFoldDB" id="A2E073"/>
<gene>
    <name evidence="11" type="ORF">TVAG_491310</name>
</gene>
<dbReference type="InParanoid" id="A2E073"/>
<dbReference type="STRING" id="5722.A2E073"/>
<evidence type="ECO:0000256" key="5">
    <source>
        <dbReference type="ARBA" id="ARBA00022490"/>
    </source>
</evidence>
<dbReference type="Proteomes" id="UP000001542">
    <property type="component" value="Unassembled WGS sequence"/>
</dbReference>
<dbReference type="PANTHER" id="PTHR31598">
    <property type="entry name" value="IQ DOMAIN-CONTAINING PROTEIN D"/>
    <property type="match status" value="1"/>
</dbReference>
<evidence type="ECO:0000256" key="6">
    <source>
        <dbReference type="ARBA" id="ARBA00022846"/>
    </source>
</evidence>
<evidence type="ECO:0000256" key="3">
    <source>
        <dbReference type="ARBA" id="ARBA00009071"/>
    </source>
</evidence>
<evidence type="ECO:0000256" key="7">
    <source>
        <dbReference type="ARBA" id="ARBA00023069"/>
    </source>
</evidence>
<dbReference type="EMBL" id="DS113277">
    <property type="protein sequence ID" value="EAY13992.1"/>
    <property type="molecule type" value="Genomic_DNA"/>
</dbReference>
<evidence type="ECO:0000256" key="9">
    <source>
        <dbReference type="ARBA" id="ARBA00023273"/>
    </source>
</evidence>
<sequence>MSTAPPSLPKNSNTTGGQSINNRVSSVEARRILAVLEDTASRMEYAVILPTLNDFLEGRDNVPEDVEIAHNDFLNHQRALMSAMTNEGKPKPGSQQDFEEEGNLYRETSRDLIRAMRNHADYFAPLLAQTSSYGGSTAKLTAMMKDLNSMELLTFSTPVESDEKQKRLIQDISGRKKANRELIEQLNARDAKATHDKEQQVHDRDEQYELIKQQLTQAKATESSLMQDDIVQEEVQTQEESLKTQLNNTREDVSKTQKKNSEEEGKQRRALRKDEEAVQALIKKYDQEMTSLVKQNEEAVEAAEKIEKELHDLQAEAAQIEKIRAPMVNDEHVQSANQLKANKLSQDMIAASVKLQMEIRKFLKTAPKFSKKKGKKGKGGKKGKK</sequence>
<name>A2E073_TRIV3</name>
<keyword evidence="5" id="KW-0963">Cytoplasm</keyword>
<comment type="similarity">
    <text evidence="3">Belongs to the DRC10 family.</text>
</comment>
<evidence type="ECO:0000256" key="1">
    <source>
        <dbReference type="ARBA" id="ARBA00003029"/>
    </source>
</evidence>
<keyword evidence="9" id="KW-0966">Cell projection</keyword>
<dbReference type="OrthoDB" id="536093at2759"/>
<dbReference type="KEGG" id="tva:4771980"/>
<evidence type="ECO:0000313" key="11">
    <source>
        <dbReference type="EMBL" id="EAY13992.1"/>
    </source>
</evidence>
<dbReference type="InterPro" id="IPR042815">
    <property type="entry name" value="DRC10"/>
</dbReference>
<reference evidence="11" key="2">
    <citation type="journal article" date="2007" name="Science">
        <title>Draft genome sequence of the sexually transmitted pathogen Trichomonas vaginalis.</title>
        <authorList>
            <person name="Carlton J.M."/>
            <person name="Hirt R.P."/>
            <person name="Silva J.C."/>
            <person name="Delcher A.L."/>
            <person name="Schatz M."/>
            <person name="Zhao Q."/>
            <person name="Wortman J.R."/>
            <person name="Bidwell S.L."/>
            <person name="Alsmark U.C.M."/>
            <person name="Besteiro S."/>
            <person name="Sicheritz-Ponten T."/>
            <person name="Noel C.J."/>
            <person name="Dacks J.B."/>
            <person name="Foster P.G."/>
            <person name="Simillion C."/>
            <person name="Van de Peer Y."/>
            <person name="Miranda-Saavedra D."/>
            <person name="Barton G.J."/>
            <person name="Westrop G.D."/>
            <person name="Mueller S."/>
            <person name="Dessi D."/>
            <person name="Fiori P.L."/>
            <person name="Ren Q."/>
            <person name="Paulsen I."/>
            <person name="Zhang H."/>
            <person name="Bastida-Corcuera F.D."/>
            <person name="Simoes-Barbosa A."/>
            <person name="Brown M.T."/>
            <person name="Hayes R.D."/>
            <person name="Mukherjee M."/>
            <person name="Okumura C.Y."/>
            <person name="Schneider R."/>
            <person name="Smith A.J."/>
            <person name="Vanacova S."/>
            <person name="Villalvazo M."/>
            <person name="Haas B.J."/>
            <person name="Pertea M."/>
            <person name="Feldblyum T.V."/>
            <person name="Utterback T.R."/>
            <person name="Shu C.L."/>
            <person name="Osoegawa K."/>
            <person name="de Jong P.J."/>
            <person name="Hrdy I."/>
            <person name="Horvathova L."/>
            <person name="Zubacova Z."/>
            <person name="Dolezal P."/>
            <person name="Malik S.B."/>
            <person name="Logsdon J.M. Jr."/>
            <person name="Henze K."/>
            <person name="Gupta A."/>
            <person name="Wang C.C."/>
            <person name="Dunne R.L."/>
            <person name="Upcroft J.A."/>
            <person name="Upcroft P."/>
            <person name="White O."/>
            <person name="Salzberg S.L."/>
            <person name="Tang P."/>
            <person name="Chiu C.-H."/>
            <person name="Lee Y.-S."/>
            <person name="Embley T.M."/>
            <person name="Coombs G.H."/>
            <person name="Mottram J.C."/>
            <person name="Tachezy J."/>
            <person name="Fraser-Liggett C.M."/>
            <person name="Johnson P.J."/>
        </authorList>
    </citation>
    <scope>NUCLEOTIDE SEQUENCE [LARGE SCALE GENOMIC DNA]</scope>
    <source>
        <strain evidence="11">G3</strain>
    </source>
</reference>
<keyword evidence="6" id="KW-0282">Flagellum</keyword>